<name>A0ABS1HQL3_9BACT</name>
<accession>A0ABS1HQL3</accession>
<evidence type="ECO:0000259" key="1">
    <source>
        <dbReference type="Pfam" id="PF13175"/>
    </source>
</evidence>
<keyword evidence="3" id="KW-1185">Reference proteome</keyword>
<dbReference type="RefSeq" id="WP_200467124.1">
    <property type="nucleotide sequence ID" value="NZ_JAENRR010000103.1"/>
</dbReference>
<dbReference type="InterPro" id="IPR041685">
    <property type="entry name" value="AAA_GajA/Old/RecF-like"/>
</dbReference>
<reference evidence="2 3" key="1">
    <citation type="submission" date="2021-01" db="EMBL/GenBank/DDBJ databases">
        <title>Carboxyliciviraga sp.nov., isolated from coastal sediments.</title>
        <authorList>
            <person name="Lu D."/>
            <person name="Zhang T."/>
        </authorList>
    </citation>
    <scope>NUCLEOTIDE SEQUENCE [LARGE SCALE GENOMIC DNA]</scope>
    <source>
        <strain evidence="2 3">N1Y132</strain>
    </source>
</reference>
<evidence type="ECO:0000313" key="2">
    <source>
        <dbReference type="EMBL" id="MBK3519905.1"/>
    </source>
</evidence>
<gene>
    <name evidence="2" type="ORF">JIV24_21380</name>
</gene>
<dbReference type="InterPro" id="IPR027417">
    <property type="entry name" value="P-loop_NTPase"/>
</dbReference>
<protein>
    <submittedName>
        <fullName evidence="2">AAA family ATPase</fullName>
    </submittedName>
</protein>
<feature type="domain" description="Endonuclease GajA/Old nuclease/RecF-like AAA" evidence="1">
    <location>
        <begin position="99"/>
        <end position="331"/>
    </location>
</feature>
<dbReference type="Pfam" id="PF13175">
    <property type="entry name" value="AAA_15"/>
    <property type="match status" value="1"/>
</dbReference>
<dbReference type="EMBL" id="JAENRR010000103">
    <property type="protein sequence ID" value="MBK3519905.1"/>
    <property type="molecule type" value="Genomic_DNA"/>
</dbReference>
<comment type="caution">
    <text evidence="2">The sequence shown here is derived from an EMBL/GenBank/DDBJ whole genome shotgun (WGS) entry which is preliminary data.</text>
</comment>
<organism evidence="2 3">
    <name type="scientific">Carboxylicivirga marina</name>
    <dbReference type="NCBI Taxonomy" id="2800988"/>
    <lineage>
        <taxon>Bacteria</taxon>
        <taxon>Pseudomonadati</taxon>
        <taxon>Bacteroidota</taxon>
        <taxon>Bacteroidia</taxon>
        <taxon>Marinilabiliales</taxon>
        <taxon>Marinilabiliaceae</taxon>
        <taxon>Carboxylicivirga</taxon>
    </lineage>
</organism>
<evidence type="ECO:0000313" key="3">
    <source>
        <dbReference type="Proteomes" id="UP000605676"/>
    </source>
</evidence>
<dbReference type="SUPFAM" id="SSF52540">
    <property type="entry name" value="P-loop containing nucleoside triphosphate hydrolases"/>
    <property type="match status" value="1"/>
</dbReference>
<dbReference type="Gene3D" id="3.40.1360.10">
    <property type="match status" value="1"/>
</dbReference>
<proteinExistence type="predicted"/>
<dbReference type="Gene3D" id="3.40.50.300">
    <property type="entry name" value="P-loop containing nucleotide triphosphate hydrolases"/>
    <property type="match status" value="1"/>
</dbReference>
<sequence>MNLVKFSVTNFRSITQAYRIPITEIAVLIGKNNEGKSNMLRALNIAMNILRFHADSSRRRYSLGYLSRNNESHYRWERDFPIPYQTRTKNTQSIFRLEFELNSSEVQEFKSKIGSNLNGTLPIEIRIGKDQEPKIKVIKTGRGAKTLNSKSKNIAEYIADRIFFNYIPAVRTDQEAIKVVNEMMSEELAKLESDEKYKEALDTIKDLQTPILNSLSENIKESLTEFIPHIKDVSIEIQEGRRRYALRQQLDIVIDDGNKTNLEFKGDGVKSLAALGLLKNISVKEGVVSLVAIEEPESHLHPGAIHILRDTIYELAGVNQVIVSTHNPLFVDRNNLRSNIIIDSGKAKAAKSIREIRDIIGVKASDNLLNANYVLVVEGEEDIISLRAILPTLSDKIAKALKSNLLVIDKIGGAGNLSYKLSLLKNSLCSTHVLLDNDAAGRNAFNKAKDDDSLKVRDCTFINCNGMTNSEFEDCLNKDAYLNEIQEEYGVNVVPQFRTNKKWSERMRAIFLSQGKPWTEQMEAQVKSTVAKAVAKKPETSLNTHKRNSIDALVVSLDKLIEKAK</sequence>
<dbReference type="PANTHER" id="PTHR43581:SF4">
    <property type="entry name" value="ATP_GTP PHOSPHATASE"/>
    <property type="match status" value="1"/>
</dbReference>
<dbReference type="Proteomes" id="UP000605676">
    <property type="component" value="Unassembled WGS sequence"/>
</dbReference>
<dbReference type="PANTHER" id="PTHR43581">
    <property type="entry name" value="ATP/GTP PHOSPHATASE"/>
    <property type="match status" value="1"/>
</dbReference>
<dbReference type="InterPro" id="IPR051396">
    <property type="entry name" value="Bact_Antivir_Def_Nuclease"/>
</dbReference>